<dbReference type="RefSeq" id="YP_010170378.1">
    <property type="nucleotide sequence ID" value="NC_057606.1"/>
</dbReference>
<comment type="function">
    <text evidence="1">Mitochondrial DNA endonuclease involved in intron homing.</text>
</comment>
<evidence type="ECO:0000256" key="1">
    <source>
        <dbReference type="ARBA" id="ARBA00002670"/>
    </source>
</evidence>
<keyword evidence="4" id="KW-0378">Hydrolase</keyword>
<name>A0A895KU75_9APHY</name>
<dbReference type="InterPro" id="IPR004860">
    <property type="entry name" value="LAGLIDADG_dom"/>
</dbReference>
<dbReference type="InterPro" id="IPR027434">
    <property type="entry name" value="Homing_endonucl"/>
</dbReference>
<evidence type="ECO:0000256" key="2">
    <source>
        <dbReference type="SAM" id="Phobius"/>
    </source>
</evidence>
<keyword evidence="4" id="KW-0255">Endonuclease</keyword>
<keyword evidence="2" id="KW-0472">Membrane</keyword>
<feature type="domain" description="Homing endonuclease LAGLIDADG" evidence="3">
    <location>
        <begin position="74"/>
        <end position="243"/>
    </location>
</feature>
<organism evidence="4">
    <name type="scientific">Phanerochaete carnosa</name>
    <dbReference type="NCBI Taxonomy" id="231932"/>
    <lineage>
        <taxon>Eukaryota</taxon>
        <taxon>Fungi</taxon>
        <taxon>Dikarya</taxon>
        <taxon>Basidiomycota</taxon>
        <taxon>Agaricomycotina</taxon>
        <taxon>Agaricomycetes</taxon>
        <taxon>Polyporales</taxon>
        <taxon>Phanerochaetaceae</taxon>
        <taxon>Phanerochaete</taxon>
    </lineage>
</organism>
<keyword evidence="4" id="KW-0496">Mitochondrion</keyword>
<keyword evidence="2" id="KW-1133">Transmembrane helix</keyword>
<dbReference type="GO" id="GO:0004519">
    <property type="term" value="F:endonuclease activity"/>
    <property type="evidence" value="ECO:0007669"/>
    <property type="project" value="UniProtKB-KW"/>
</dbReference>
<sequence length="265" mass="30301">MPKHNALVYSLIGFNMLLFMLLNFIAYILPNINFGYYDALIIYTSLSSVPLIKPTTKYLTKAEREALRLNDSLKEILVGLILGDLTCRKKGIKGDARFIFKQGLIHTDYLNHLFELFKEYTASGPGVAYNPPHPKTGKVYANILFETRTLPCLTQIYNIFYIEGKKVVPGNLIDLFTPLSLAYWIADDGSWNKVGKYVTLCTDSFKLLEVEQLILVLNTKFNFKCYKVKCNKNYRIIIPSYSIVALQNLISEHIPPMMKHKIGLQ</sequence>
<dbReference type="AlphaFoldDB" id="A0A895KU75"/>
<evidence type="ECO:0000259" key="3">
    <source>
        <dbReference type="Pfam" id="PF03161"/>
    </source>
</evidence>
<evidence type="ECO:0000313" key="4">
    <source>
        <dbReference type="EMBL" id="QRZ60359.1"/>
    </source>
</evidence>
<dbReference type="EMBL" id="MT090080">
    <property type="protein sequence ID" value="QRZ60359.1"/>
    <property type="molecule type" value="Genomic_DNA"/>
</dbReference>
<dbReference type="Pfam" id="PF03161">
    <property type="entry name" value="LAGLIDADG_2"/>
    <property type="match status" value="1"/>
</dbReference>
<reference evidence="4" key="1">
    <citation type="journal article" date="2020" name="Int. J. Biol. Macromol.">
        <title>The 206 kbp mitochondrial genome of Phanerochaete carnosa reveals dynamics of introns, accumulation of repeat sequences and plasmid-derived genes.</title>
        <authorList>
            <person name="Wang X."/>
            <person name="Song A."/>
            <person name="Wang F."/>
            <person name="Chen M."/>
            <person name="Li X."/>
            <person name="Li Q."/>
            <person name="Liu N."/>
        </authorList>
    </citation>
    <scope>NUCLEOTIDE SEQUENCE</scope>
</reference>
<keyword evidence="2" id="KW-0812">Transmembrane</keyword>
<gene>
    <name evidence="4" type="primary">orf265</name>
</gene>
<geneLocation type="mitochondrion" evidence="4"/>
<protein>
    <submittedName>
        <fullName evidence="4">LAGLIDADG homing endonuclease</fullName>
    </submittedName>
</protein>
<dbReference type="Gene3D" id="3.10.28.10">
    <property type="entry name" value="Homing endonucleases"/>
    <property type="match status" value="2"/>
</dbReference>
<keyword evidence="4" id="KW-0540">Nuclease</keyword>
<dbReference type="SUPFAM" id="SSF55608">
    <property type="entry name" value="Homing endonucleases"/>
    <property type="match status" value="1"/>
</dbReference>
<feature type="transmembrane region" description="Helical" evidence="2">
    <location>
        <begin position="7"/>
        <end position="28"/>
    </location>
</feature>
<accession>A0A895KU75</accession>
<proteinExistence type="predicted"/>
<dbReference type="GeneID" id="67278493"/>